<dbReference type="EMBL" id="BMTF01000015">
    <property type="protein sequence ID" value="GGV89886.1"/>
    <property type="molecule type" value="Genomic_DNA"/>
</dbReference>
<feature type="transmembrane region" description="Helical" evidence="1">
    <location>
        <begin position="12"/>
        <end position="31"/>
    </location>
</feature>
<feature type="transmembrane region" description="Helical" evidence="1">
    <location>
        <begin position="110"/>
        <end position="130"/>
    </location>
</feature>
<keyword evidence="3" id="KW-1185">Reference proteome</keyword>
<feature type="transmembrane region" description="Helical" evidence="1">
    <location>
        <begin position="135"/>
        <end position="152"/>
    </location>
</feature>
<accession>A0ABQ2W2J2</accession>
<dbReference type="Proteomes" id="UP000660675">
    <property type="component" value="Unassembled WGS sequence"/>
</dbReference>
<feature type="transmembrane region" description="Helical" evidence="1">
    <location>
        <begin position="43"/>
        <end position="63"/>
    </location>
</feature>
<organism evidence="2 3">
    <name type="scientific">Streptomyces gelaticus</name>
    <dbReference type="NCBI Taxonomy" id="285446"/>
    <lineage>
        <taxon>Bacteria</taxon>
        <taxon>Bacillati</taxon>
        <taxon>Actinomycetota</taxon>
        <taxon>Actinomycetes</taxon>
        <taxon>Kitasatosporales</taxon>
        <taxon>Streptomycetaceae</taxon>
        <taxon>Streptomyces</taxon>
    </lineage>
</organism>
<keyword evidence="1" id="KW-0812">Transmembrane</keyword>
<evidence type="ECO:0000256" key="1">
    <source>
        <dbReference type="SAM" id="Phobius"/>
    </source>
</evidence>
<keyword evidence="1" id="KW-1133">Transmembrane helix</keyword>
<evidence type="ECO:0008006" key="4">
    <source>
        <dbReference type="Google" id="ProtNLM"/>
    </source>
</evidence>
<evidence type="ECO:0000313" key="3">
    <source>
        <dbReference type="Proteomes" id="UP000660675"/>
    </source>
</evidence>
<dbReference type="RefSeq" id="WP_189545540.1">
    <property type="nucleotide sequence ID" value="NZ_BMTF01000015.1"/>
</dbReference>
<sequence length="194" mass="20046">MTWWIKARRAHTVVPIAFGAYVVLLITFRSGSVVLPSLTGGSTQVALSLFIPIPLLSGLALCLDSRLDAAESTGVRPIRYLDGALVIATVGAAAAASAIVGAAFDDSVTAAVGRNTLFLAGLMLITRPLLGQPGVLLPVAWLLTVCLCGFRAGNDPYPWTIVPEPLGAPHAAAGAALMFAAGLAVQLRFARNLS</sequence>
<keyword evidence="1" id="KW-0472">Membrane</keyword>
<name>A0ABQ2W2J2_9ACTN</name>
<protein>
    <recommendedName>
        <fullName evidence="4">ABC transporter</fullName>
    </recommendedName>
</protein>
<comment type="caution">
    <text evidence="2">The sequence shown here is derived from an EMBL/GenBank/DDBJ whole genome shotgun (WGS) entry which is preliminary data.</text>
</comment>
<feature type="transmembrane region" description="Helical" evidence="1">
    <location>
        <begin position="172"/>
        <end position="190"/>
    </location>
</feature>
<evidence type="ECO:0000313" key="2">
    <source>
        <dbReference type="EMBL" id="GGV89886.1"/>
    </source>
</evidence>
<gene>
    <name evidence="2" type="ORF">GCM10015535_44790</name>
</gene>
<reference evidence="3" key="1">
    <citation type="journal article" date="2019" name="Int. J. Syst. Evol. Microbiol.">
        <title>The Global Catalogue of Microorganisms (GCM) 10K type strain sequencing project: providing services to taxonomists for standard genome sequencing and annotation.</title>
        <authorList>
            <consortium name="The Broad Institute Genomics Platform"/>
            <consortium name="The Broad Institute Genome Sequencing Center for Infectious Disease"/>
            <person name="Wu L."/>
            <person name="Ma J."/>
        </authorList>
    </citation>
    <scope>NUCLEOTIDE SEQUENCE [LARGE SCALE GENOMIC DNA]</scope>
    <source>
        <strain evidence="3">JCM 4376</strain>
    </source>
</reference>
<feature type="transmembrane region" description="Helical" evidence="1">
    <location>
        <begin position="84"/>
        <end position="104"/>
    </location>
</feature>
<proteinExistence type="predicted"/>